<dbReference type="Gene3D" id="3.40.50.720">
    <property type="entry name" value="NAD(P)-binding Rossmann-like Domain"/>
    <property type="match status" value="1"/>
</dbReference>
<dbReference type="GO" id="GO:0047936">
    <property type="term" value="F:glucose 1-dehydrogenase [NAD(P)+] activity"/>
    <property type="evidence" value="ECO:0007669"/>
    <property type="project" value="UniProtKB-EC"/>
</dbReference>
<dbReference type="EMBL" id="CP038639">
    <property type="protein sequence ID" value="QBY56246.1"/>
    <property type="molecule type" value="Genomic_DNA"/>
</dbReference>
<dbReference type="PANTHER" id="PTHR42760">
    <property type="entry name" value="SHORT-CHAIN DEHYDROGENASES/REDUCTASES FAMILY MEMBER"/>
    <property type="match status" value="1"/>
</dbReference>
<dbReference type="Pfam" id="PF13561">
    <property type="entry name" value="adh_short_C2"/>
    <property type="match status" value="1"/>
</dbReference>
<dbReference type="NCBIfam" id="NF009466">
    <property type="entry name" value="PRK12826.1-2"/>
    <property type="match status" value="1"/>
</dbReference>
<evidence type="ECO:0000256" key="1">
    <source>
        <dbReference type="ARBA" id="ARBA00006484"/>
    </source>
</evidence>
<dbReference type="PRINTS" id="PR00080">
    <property type="entry name" value="SDRFAMILY"/>
</dbReference>
<geneLocation type="plasmid" evidence="3">
    <name>unnamed4</name>
</geneLocation>
<gene>
    <name evidence="3" type="ORF">E0W60_34960</name>
</gene>
<proteinExistence type="inferred from homology"/>
<evidence type="ECO:0000256" key="2">
    <source>
        <dbReference type="ARBA" id="ARBA00023002"/>
    </source>
</evidence>
<evidence type="ECO:0000313" key="3">
    <source>
        <dbReference type="EMBL" id="QBY56246.1"/>
    </source>
</evidence>
<comment type="similarity">
    <text evidence="1">Belongs to the short-chain dehydrogenases/reductases (SDR) family.</text>
</comment>
<accession>A0A4P7LJC0</accession>
<dbReference type="RefSeq" id="WP_135707409.1">
    <property type="nucleotide sequence ID" value="NZ_CP038639.1"/>
</dbReference>
<keyword evidence="3" id="KW-0614">Plasmid</keyword>
<organism evidence="3 4">
    <name type="scientific">Cupriavidus oxalaticus</name>
    <dbReference type="NCBI Taxonomy" id="96344"/>
    <lineage>
        <taxon>Bacteria</taxon>
        <taxon>Pseudomonadati</taxon>
        <taxon>Pseudomonadota</taxon>
        <taxon>Betaproteobacteria</taxon>
        <taxon>Burkholderiales</taxon>
        <taxon>Burkholderiaceae</taxon>
        <taxon>Cupriavidus</taxon>
    </lineage>
</organism>
<evidence type="ECO:0000313" key="4">
    <source>
        <dbReference type="Proteomes" id="UP000295294"/>
    </source>
</evidence>
<dbReference type="Proteomes" id="UP000295294">
    <property type="component" value="Plasmid unnamed4"/>
</dbReference>
<dbReference type="OrthoDB" id="8653364at2"/>
<dbReference type="FunFam" id="3.40.50.720:FF:000084">
    <property type="entry name" value="Short-chain dehydrogenase reductase"/>
    <property type="match status" value="1"/>
</dbReference>
<name>A0A4P7LJC0_9BURK</name>
<dbReference type="NCBIfam" id="NF005559">
    <property type="entry name" value="PRK07231.1"/>
    <property type="match status" value="1"/>
</dbReference>
<dbReference type="EC" id="1.1.1.47" evidence="3"/>
<reference evidence="3 4" key="1">
    <citation type="submission" date="2019-03" db="EMBL/GenBank/DDBJ databases">
        <title>Efficiently degradation of phenoxyalkanoic acid herbicides by Cupriavidus oxalaticus strain X32.</title>
        <authorList>
            <person name="Sheng X."/>
        </authorList>
    </citation>
    <scope>NUCLEOTIDE SEQUENCE [LARGE SCALE GENOMIC DNA]</scope>
    <source>
        <strain evidence="3 4">X32</strain>
        <plasmid evidence="3 4">unnamed4</plasmid>
    </source>
</reference>
<dbReference type="InterPro" id="IPR036291">
    <property type="entry name" value="NAD(P)-bd_dom_sf"/>
</dbReference>
<sequence length="257" mass="26852">MTNHATLFDLRGKVAVVTGGGRGIGRAIAQALAAHGAAVAVCGRTAGTLADVTDTITIQGAQALAVTADVASDDEIRRLRETVLDRFGQIDILVNNAGIDPHYASMEHTTAAEWHQILDVNLSGVYRCCRELGAAMLPRRQGAIINISSIAGHIGLKRQVPYAASKGGVEQLTRALAHDWAEHGIRVNAIAYGFVQTDLTAGVVAHPHIGAKLLSRIPMGRFGNLDDVPGAAVFLASPAAAYVTGHSLLVDGGWTAT</sequence>
<dbReference type="SUPFAM" id="SSF51735">
    <property type="entry name" value="NAD(P)-binding Rossmann-fold domains"/>
    <property type="match status" value="1"/>
</dbReference>
<dbReference type="PROSITE" id="PS00061">
    <property type="entry name" value="ADH_SHORT"/>
    <property type="match status" value="1"/>
</dbReference>
<protein>
    <submittedName>
        <fullName evidence="3">Glucose 1-dehydrogenase</fullName>
        <ecNumber evidence="3">1.1.1.47</ecNumber>
    </submittedName>
</protein>
<dbReference type="PRINTS" id="PR00081">
    <property type="entry name" value="GDHRDH"/>
</dbReference>
<dbReference type="PANTHER" id="PTHR42760:SF133">
    <property type="entry name" value="3-OXOACYL-[ACYL-CARRIER-PROTEIN] REDUCTASE"/>
    <property type="match status" value="1"/>
</dbReference>
<dbReference type="InterPro" id="IPR020904">
    <property type="entry name" value="Sc_DH/Rdtase_CS"/>
</dbReference>
<keyword evidence="2 3" id="KW-0560">Oxidoreductase</keyword>
<dbReference type="AlphaFoldDB" id="A0A4P7LJC0"/>
<dbReference type="InterPro" id="IPR002347">
    <property type="entry name" value="SDR_fam"/>
</dbReference>
<dbReference type="KEGG" id="cox:E0W60_34960"/>